<organism evidence="2 3">
    <name type="scientific">Glonium stellatum</name>
    <dbReference type="NCBI Taxonomy" id="574774"/>
    <lineage>
        <taxon>Eukaryota</taxon>
        <taxon>Fungi</taxon>
        <taxon>Dikarya</taxon>
        <taxon>Ascomycota</taxon>
        <taxon>Pezizomycotina</taxon>
        <taxon>Dothideomycetes</taxon>
        <taxon>Pleosporomycetidae</taxon>
        <taxon>Gloniales</taxon>
        <taxon>Gloniaceae</taxon>
        <taxon>Glonium</taxon>
    </lineage>
</organism>
<keyword evidence="1" id="KW-0812">Transmembrane</keyword>
<keyword evidence="1" id="KW-1133">Transmembrane helix</keyword>
<feature type="transmembrane region" description="Helical" evidence="1">
    <location>
        <begin position="12"/>
        <end position="29"/>
    </location>
</feature>
<keyword evidence="3" id="KW-1185">Reference proteome</keyword>
<keyword evidence="1" id="KW-0472">Membrane</keyword>
<proteinExistence type="predicted"/>
<gene>
    <name evidence="2" type="ORF">AOQ84DRAFT_356704</name>
</gene>
<sequence length="137" mass="16164">MLVRRTWELKTILFLFLFTNYYAFGTAVIRSDKILPRLDPLSGPSERGREEQSEELIFAALVIKPRGFIAAHIIIGQSLKFLEVRWRGYMSSHIRVHRFKCLRYMLVVAYDRPFEIRKILSSWVSASRAYVQHEPVF</sequence>
<name>A0A8E2JNL7_9PEZI</name>
<dbReference type="AlphaFoldDB" id="A0A8E2JNL7"/>
<accession>A0A8E2JNL7</accession>
<reference evidence="2 3" key="1">
    <citation type="journal article" date="2016" name="Nat. Commun.">
        <title>Ectomycorrhizal ecology is imprinted in the genome of the dominant symbiotic fungus Cenococcum geophilum.</title>
        <authorList>
            <consortium name="DOE Joint Genome Institute"/>
            <person name="Peter M."/>
            <person name="Kohler A."/>
            <person name="Ohm R.A."/>
            <person name="Kuo A."/>
            <person name="Krutzmann J."/>
            <person name="Morin E."/>
            <person name="Arend M."/>
            <person name="Barry K.W."/>
            <person name="Binder M."/>
            <person name="Choi C."/>
            <person name="Clum A."/>
            <person name="Copeland A."/>
            <person name="Grisel N."/>
            <person name="Haridas S."/>
            <person name="Kipfer T."/>
            <person name="LaButti K."/>
            <person name="Lindquist E."/>
            <person name="Lipzen A."/>
            <person name="Maire R."/>
            <person name="Meier B."/>
            <person name="Mihaltcheva S."/>
            <person name="Molinier V."/>
            <person name="Murat C."/>
            <person name="Poggeler S."/>
            <person name="Quandt C.A."/>
            <person name="Sperisen C."/>
            <person name="Tritt A."/>
            <person name="Tisserant E."/>
            <person name="Crous P.W."/>
            <person name="Henrissat B."/>
            <person name="Nehls U."/>
            <person name="Egli S."/>
            <person name="Spatafora J.W."/>
            <person name="Grigoriev I.V."/>
            <person name="Martin F.M."/>
        </authorList>
    </citation>
    <scope>NUCLEOTIDE SEQUENCE [LARGE SCALE GENOMIC DNA]</scope>
    <source>
        <strain evidence="2 3">CBS 207.34</strain>
    </source>
</reference>
<evidence type="ECO:0000256" key="1">
    <source>
        <dbReference type="SAM" id="Phobius"/>
    </source>
</evidence>
<dbReference type="EMBL" id="KV750677">
    <property type="protein sequence ID" value="OCL03798.1"/>
    <property type="molecule type" value="Genomic_DNA"/>
</dbReference>
<protein>
    <submittedName>
        <fullName evidence="2">Uncharacterized protein</fullName>
    </submittedName>
</protein>
<evidence type="ECO:0000313" key="2">
    <source>
        <dbReference type="EMBL" id="OCL03798.1"/>
    </source>
</evidence>
<evidence type="ECO:0000313" key="3">
    <source>
        <dbReference type="Proteomes" id="UP000250140"/>
    </source>
</evidence>
<dbReference type="Proteomes" id="UP000250140">
    <property type="component" value="Unassembled WGS sequence"/>
</dbReference>